<comment type="caution">
    <text evidence="1">The sequence shown here is derived from an EMBL/GenBank/DDBJ whole genome shotgun (WGS) entry which is preliminary data.</text>
</comment>
<protein>
    <submittedName>
        <fullName evidence="1">Uncharacterized protein</fullName>
    </submittedName>
</protein>
<organism evidence="1 2">
    <name type="scientific">Acropora cervicornis</name>
    <name type="common">Staghorn coral</name>
    <dbReference type="NCBI Taxonomy" id="6130"/>
    <lineage>
        <taxon>Eukaryota</taxon>
        <taxon>Metazoa</taxon>
        <taxon>Cnidaria</taxon>
        <taxon>Anthozoa</taxon>
        <taxon>Hexacorallia</taxon>
        <taxon>Scleractinia</taxon>
        <taxon>Astrocoeniina</taxon>
        <taxon>Acroporidae</taxon>
        <taxon>Acropora</taxon>
    </lineage>
</organism>
<dbReference type="Proteomes" id="UP001249851">
    <property type="component" value="Unassembled WGS sequence"/>
</dbReference>
<keyword evidence="2" id="KW-1185">Reference proteome</keyword>
<reference evidence="1" key="2">
    <citation type="journal article" date="2023" name="Science">
        <title>Genomic signatures of disease resistance in endangered staghorn corals.</title>
        <authorList>
            <person name="Vollmer S.V."/>
            <person name="Selwyn J.D."/>
            <person name="Despard B.A."/>
            <person name="Roesel C.L."/>
        </authorList>
    </citation>
    <scope>NUCLEOTIDE SEQUENCE</scope>
    <source>
        <strain evidence="1">K2</strain>
    </source>
</reference>
<dbReference type="AlphaFoldDB" id="A0AAD9Q1H8"/>
<name>A0AAD9Q1H8_ACRCE</name>
<dbReference type="EMBL" id="JARQWQ010000085">
    <property type="protein sequence ID" value="KAK2552610.1"/>
    <property type="molecule type" value="Genomic_DNA"/>
</dbReference>
<reference evidence="1" key="1">
    <citation type="journal article" date="2023" name="G3 (Bethesda)">
        <title>Whole genome assembly and annotation of the endangered Caribbean coral Acropora cervicornis.</title>
        <authorList>
            <person name="Selwyn J.D."/>
            <person name="Vollmer S.V."/>
        </authorList>
    </citation>
    <scope>NUCLEOTIDE SEQUENCE</scope>
    <source>
        <strain evidence="1">K2</strain>
    </source>
</reference>
<proteinExistence type="predicted"/>
<accession>A0AAD9Q1H8</accession>
<sequence length="199" mass="21717">MSACRPGKRASEIGIQLYCDHPNLTKAMLFKFLIITALTTSFFLSTDATCSKWVKLNKSPVCFGAKGNAFGGFTIHRNMFVSSFMLVHRSGKVSCNTRVSHLFSYWGCAPNHGTLSTLLTDQKNTILAPEASSVNRQSGAYSLAGYTSSSSALVFCALKKPHCVFAKSELRLWYGEDLFGHTESDNGGRTCADVYALTV</sequence>
<gene>
    <name evidence="1" type="ORF">P5673_026269</name>
</gene>
<evidence type="ECO:0000313" key="2">
    <source>
        <dbReference type="Proteomes" id="UP001249851"/>
    </source>
</evidence>
<evidence type="ECO:0000313" key="1">
    <source>
        <dbReference type="EMBL" id="KAK2552610.1"/>
    </source>
</evidence>